<protein>
    <submittedName>
        <fullName evidence="2">Uncharacterized protein</fullName>
    </submittedName>
</protein>
<sequence length="257" mass="28294">MKKRNRLALPLDPPTTNDWNSAQPTPAAPSSEIAPSSVLAIEAATSGLNSNLAPQLRLYEEGLNGDWLQLAWMRQRAPVPPEEQLSTTLVLPTVTCSLHDILSTTKTVEQSVIGANVSPDAPIAELAAQIRRWLVHGTATVAWRSCDANLGDCDWVELLSPAPSAARLCDLVRASESMALRRQLWLNPSLLRTLLLHAGKHQDAAVMQRLVDCSHVRQMAPKAFRAFVRDLQLREPDAEDSGIFVEAKLIDAYRKTR</sequence>
<organism evidence="2 3">
    <name type="scientific">Achlya hypogyna</name>
    <name type="common">Oomycete</name>
    <name type="synonym">Protoachlya hypogyna</name>
    <dbReference type="NCBI Taxonomy" id="1202772"/>
    <lineage>
        <taxon>Eukaryota</taxon>
        <taxon>Sar</taxon>
        <taxon>Stramenopiles</taxon>
        <taxon>Oomycota</taxon>
        <taxon>Saprolegniomycetes</taxon>
        <taxon>Saprolegniales</taxon>
        <taxon>Achlyaceae</taxon>
        <taxon>Achlya</taxon>
    </lineage>
</organism>
<evidence type="ECO:0000313" key="2">
    <source>
        <dbReference type="EMBL" id="OQS01607.1"/>
    </source>
</evidence>
<feature type="region of interest" description="Disordered" evidence="1">
    <location>
        <begin position="1"/>
        <end position="33"/>
    </location>
</feature>
<dbReference type="AlphaFoldDB" id="A0A1V9ZUC6"/>
<keyword evidence="3" id="KW-1185">Reference proteome</keyword>
<dbReference type="EMBL" id="JNBR01000005">
    <property type="protein sequence ID" value="OQS01607.1"/>
    <property type="molecule type" value="Genomic_DNA"/>
</dbReference>
<dbReference type="Proteomes" id="UP000243579">
    <property type="component" value="Unassembled WGS sequence"/>
</dbReference>
<accession>A0A1V9ZUC6</accession>
<evidence type="ECO:0000256" key="1">
    <source>
        <dbReference type="SAM" id="MobiDB-lite"/>
    </source>
</evidence>
<evidence type="ECO:0000313" key="3">
    <source>
        <dbReference type="Proteomes" id="UP000243579"/>
    </source>
</evidence>
<comment type="caution">
    <text evidence="2">The sequence shown here is derived from an EMBL/GenBank/DDBJ whole genome shotgun (WGS) entry which is preliminary data.</text>
</comment>
<dbReference type="OrthoDB" id="72953at2759"/>
<feature type="compositionally biased region" description="Polar residues" evidence="1">
    <location>
        <begin position="14"/>
        <end position="23"/>
    </location>
</feature>
<feature type="compositionally biased region" description="Low complexity" evidence="1">
    <location>
        <begin position="24"/>
        <end position="33"/>
    </location>
</feature>
<proteinExistence type="predicted"/>
<gene>
    <name evidence="2" type="ORF">ACHHYP_00611</name>
</gene>
<name>A0A1V9ZUC6_ACHHY</name>
<reference evidence="2 3" key="1">
    <citation type="journal article" date="2014" name="Genome Biol. Evol.">
        <title>The secreted proteins of Achlya hypogyna and Thraustotheca clavata identify the ancestral oomycete secretome and reveal gene acquisitions by horizontal gene transfer.</title>
        <authorList>
            <person name="Misner I."/>
            <person name="Blouin N."/>
            <person name="Leonard G."/>
            <person name="Richards T.A."/>
            <person name="Lane C.E."/>
        </authorList>
    </citation>
    <scope>NUCLEOTIDE SEQUENCE [LARGE SCALE GENOMIC DNA]</scope>
    <source>
        <strain evidence="2 3">ATCC 48635</strain>
    </source>
</reference>